<accession>A0ABT0DA30</accession>
<dbReference type="InterPro" id="IPR036928">
    <property type="entry name" value="AS_sf"/>
</dbReference>
<feature type="domain" description="Amidase" evidence="2">
    <location>
        <begin position="24"/>
        <end position="408"/>
    </location>
</feature>
<reference evidence="3 4" key="1">
    <citation type="submission" date="2022-04" db="EMBL/GenBank/DDBJ databases">
        <authorList>
            <person name="Grouzdev D.S."/>
            <person name="Pantiukh K.S."/>
            <person name="Krutkina M.S."/>
        </authorList>
    </citation>
    <scope>NUCLEOTIDE SEQUENCE [LARGE SCALE GENOMIC DNA]</scope>
    <source>
        <strain evidence="3 4">6x-1</strain>
    </source>
</reference>
<gene>
    <name evidence="3" type="ORF">MWN34_07760</name>
</gene>
<evidence type="ECO:0000313" key="4">
    <source>
        <dbReference type="Proteomes" id="UP001203284"/>
    </source>
</evidence>
<dbReference type="SUPFAM" id="SSF75304">
    <property type="entry name" value="Amidase signature (AS) enzymes"/>
    <property type="match status" value="1"/>
</dbReference>
<dbReference type="PANTHER" id="PTHR11895:SF151">
    <property type="entry name" value="GLUTAMYL-TRNA(GLN) AMIDOTRANSFERASE SUBUNIT A"/>
    <property type="match status" value="1"/>
</dbReference>
<protein>
    <submittedName>
        <fullName evidence="3">Amidase</fullName>
    </submittedName>
</protein>
<comment type="similarity">
    <text evidence="1">Belongs to the amidase family.</text>
</comment>
<evidence type="ECO:0000256" key="1">
    <source>
        <dbReference type="ARBA" id="ARBA00009199"/>
    </source>
</evidence>
<comment type="caution">
    <text evidence="3">The sequence shown here is derived from an EMBL/GenBank/DDBJ whole genome shotgun (WGS) entry which is preliminary data.</text>
</comment>
<name>A0ABT0DA30_9HYPH</name>
<proteinExistence type="inferred from homology"/>
<organism evidence="3 4">
    <name type="scientific">Ancylobacter crimeensis</name>
    <dbReference type="NCBI Taxonomy" id="2579147"/>
    <lineage>
        <taxon>Bacteria</taxon>
        <taxon>Pseudomonadati</taxon>
        <taxon>Pseudomonadota</taxon>
        <taxon>Alphaproteobacteria</taxon>
        <taxon>Hyphomicrobiales</taxon>
        <taxon>Xanthobacteraceae</taxon>
        <taxon>Ancylobacter</taxon>
    </lineage>
</organism>
<sequence length="424" mass="43963">MTTLLSAAALAAAIREGRLTPLALAERCAERIAALEPEIGAFAALDLDRMRREAANEGPRLAGALLAGLPVGIKDIIDTADFPTRRGSPIYADHQPASDATAVRMVRRAGGLVAGKTETTEFAFMHPARTRNPHSAHHTPGGSSAGSAAAVAAGMLPLALGTQTGGSVIRPASFCGVTGFKPSFKLIPVNGIKVFSWSLDTIGLFAAGVRDAAFAMGALTGRDFALPDSSGTPRIAVVDAIATEEASPAAHEALAHAARLLARAGADVRPLALPEAVHAGNAAHGTMQEYEATLALADEWDRHRTLLSETLYTFLDAARAVTPEQYDEARRVARRARHALADAFADVDAIVTFSAPGEAPEGLHSTGIASFNRLWTLMGAPCVNVPGLTGATGLPLGIQIVGRFGRDRVALTVAAMLEDALAAG</sequence>
<dbReference type="InterPro" id="IPR023631">
    <property type="entry name" value="Amidase_dom"/>
</dbReference>
<keyword evidence="4" id="KW-1185">Reference proteome</keyword>
<dbReference type="Gene3D" id="3.90.1300.10">
    <property type="entry name" value="Amidase signature (AS) domain"/>
    <property type="match status" value="1"/>
</dbReference>
<evidence type="ECO:0000259" key="2">
    <source>
        <dbReference type="Pfam" id="PF01425"/>
    </source>
</evidence>
<dbReference type="Pfam" id="PF01425">
    <property type="entry name" value="Amidase"/>
    <property type="match status" value="1"/>
</dbReference>
<evidence type="ECO:0000313" key="3">
    <source>
        <dbReference type="EMBL" id="MCK0196808.1"/>
    </source>
</evidence>
<dbReference type="EMBL" id="JALKCH010000004">
    <property type="protein sequence ID" value="MCK0196808.1"/>
    <property type="molecule type" value="Genomic_DNA"/>
</dbReference>
<dbReference type="InterPro" id="IPR000120">
    <property type="entry name" value="Amidase"/>
</dbReference>
<dbReference type="PANTHER" id="PTHR11895">
    <property type="entry name" value="TRANSAMIDASE"/>
    <property type="match status" value="1"/>
</dbReference>
<dbReference type="Proteomes" id="UP001203284">
    <property type="component" value="Unassembled WGS sequence"/>
</dbReference>
<dbReference type="RefSeq" id="WP_247028230.1">
    <property type="nucleotide sequence ID" value="NZ_JALKCH010000004.1"/>
</dbReference>